<comment type="caution">
    <text evidence="13">The sequence shown here is derived from an EMBL/GenBank/DDBJ whole genome shotgun (WGS) entry which is preliminary data.</text>
</comment>
<dbReference type="Pfam" id="PF12697">
    <property type="entry name" value="Abhydrolase_6"/>
    <property type="match status" value="1"/>
</dbReference>
<evidence type="ECO:0000256" key="5">
    <source>
        <dbReference type="ARBA" id="ARBA00039314"/>
    </source>
</evidence>
<dbReference type="AlphaFoldDB" id="A0A443JNW2"/>
<dbReference type="InterPro" id="IPR000073">
    <property type="entry name" value="AB_hydrolase_1"/>
</dbReference>
<dbReference type="RefSeq" id="WP_128208375.1">
    <property type="nucleotide sequence ID" value="NZ_JBHRSO010000005.1"/>
</dbReference>
<keyword evidence="2 13" id="KW-0378">Hydrolase</keyword>
<evidence type="ECO:0000256" key="4">
    <source>
        <dbReference type="ARBA" id="ARBA00039132"/>
    </source>
</evidence>
<evidence type="ECO:0000256" key="3">
    <source>
        <dbReference type="ARBA" id="ARBA00022946"/>
    </source>
</evidence>
<comment type="function">
    <text evidence="9">Acts as an acyl-protein thioesterase that hydrolyzes fatty acids from acylated residues in proteins. Regulates the mitochondrial S-depalmitoylation of the nucleophilic active site residue of peroxiredoxin-5/PRDX5, a key antioxidant protein, therefore modulating mitochondrial antioxidant ability. Also catalyzes the deglucuronidation of mycophenolic acid acyl-glucuronide, an active metabolite of the immunosuppressant drug mycophenolate.</text>
</comment>
<dbReference type="Gene3D" id="3.40.50.1820">
    <property type="entry name" value="alpha/beta hydrolase"/>
    <property type="match status" value="1"/>
</dbReference>
<comment type="catalytic activity">
    <reaction evidence="11">
        <text>mycophenolic acid O-acyl-beta-D-glucuronide + H2O = mycophenolate + D-glucuronate + H(+)</text>
        <dbReference type="Rhea" id="RHEA:34179"/>
        <dbReference type="ChEBI" id="CHEBI:15377"/>
        <dbReference type="ChEBI" id="CHEBI:15378"/>
        <dbReference type="ChEBI" id="CHEBI:58720"/>
        <dbReference type="ChEBI" id="CHEBI:62932"/>
        <dbReference type="ChEBI" id="CHEBI:66982"/>
        <dbReference type="EC" id="3.1.1.93"/>
    </reaction>
    <physiologicalReaction direction="left-to-right" evidence="11">
        <dbReference type="Rhea" id="RHEA:34180"/>
    </physiologicalReaction>
</comment>
<evidence type="ECO:0000313" key="13">
    <source>
        <dbReference type="EMBL" id="RWR22196.1"/>
    </source>
</evidence>
<dbReference type="InterPro" id="IPR052382">
    <property type="entry name" value="ABHD10_acyl-thioesterase"/>
</dbReference>
<reference evidence="13 14" key="2">
    <citation type="submission" date="2019-01" db="EMBL/GenBank/DDBJ databases">
        <authorList>
            <person name="Li Y."/>
        </authorList>
    </citation>
    <scope>NUCLEOTIDE SEQUENCE [LARGE SCALE GENOMIC DNA]</scope>
    <source>
        <strain evidence="13 14">SK2B-1</strain>
    </source>
</reference>
<evidence type="ECO:0000256" key="7">
    <source>
        <dbReference type="ARBA" id="ARBA00042645"/>
    </source>
</evidence>
<name>A0A443JNW2_9RHOB</name>
<proteinExistence type="predicted"/>
<evidence type="ECO:0000259" key="12">
    <source>
        <dbReference type="Pfam" id="PF12697"/>
    </source>
</evidence>
<evidence type="ECO:0000256" key="2">
    <source>
        <dbReference type="ARBA" id="ARBA00022801"/>
    </source>
</evidence>
<organism evidence="13 14">
    <name type="scientific">Paenirhodobacter populi</name>
    <dbReference type="NCBI Taxonomy" id="2306993"/>
    <lineage>
        <taxon>Bacteria</taxon>
        <taxon>Pseudomonadati</taxon>
        <taxon>Pseudomonadota</taxon>
        <taxon>Alphaproteobacteria</taxon>
        <taxon>Rhodobacterales</taxon>
        <taxon>Rhodobacter group</taxon>
        <taxon>Paenirhodobacter</taxon>
    </lineage>
</organism>
<evidence type="ECO:0000256" key="9">
    <source>
        <dbReference type="ARBA" id="ARBA00046047"/>
    </source>
</evidence>
<dbReference type="EMBL" id="SAUZ01000006">
    <property type="protein sequence ID" value="RWR22196.1"/>
    <property type="molecule type" value="Genomic_DNA"/>
</dbReference>
<comment type="catalytic activity">
    <reaction evidence="10">
        <text>S-hexadecanoyl-L-cysteinyl-[protein] + H2O = L-cysteinyl-[protein] + hexadecanoate + H(+)</text>
        <dbReference type="Rhea" id="RHEA:19233"/>
        <dbReference type="Rhea" id="RHEA-COMP:10131"/>
        <dbReference type="Rhea" id="RHEA-COMP:11032"/>
        <dbReference type="ChEBI" id="CHEBI:7896"/>
        <dbReference type="ChEBI" id="CHEBI:15377"/>
        <dbReference type="ChEBI" id="CHEBI:15378"/>
        <dbReference type="ChEBI" id="CHEBI:29950"/>
        <dbReference type="ChEBI" id="CHEBI:74151"/>
        <dbReference type="EC" id="3.1.2.22"/>
    </reaction>
    <physiologicalReaction direction="left-to-right" evidence="10">
        <dbReference type="Rhea" id="RHEA:19234"/>
    </physiologicalReaction>
</comment>
<accession>A0A443JNW2</accession>
<protein>
    <recommendedName>
        <fullName evidence="5">Palmitoyl-protein thioesterase ABHD10, mitochondrial</fullName>
        <ecNumber evidence="4">3.1.1.93</ecNumber>
        <ecNumber evidence="1">3.1.2.22</ecNumber>
    </recommendedName>
    <alternativeName>
        <fullName evidence="7">Acyl-protein thioesterase ABHD10</fullName>
    </alternativeName>
    <alternativeName>
        <fullName evidence="8">Alpha/beta hydrolase domain-containing protein 10</fullName>
    </alternativeName>
    <alternativeName>
        <fullName evidence="6">Mycophenolic acid acyl-glucuronide esterase, mitochondrial</fullName>
    </alternativeName>
</protein>
<evidence type="ECO:0000256" key="1">
    <source>
        <dbReference type="ARBA" id="ARBA00012423"/>
    </source>
</evidence>
<dbReference type="PRINTS" id="PR00111">
    <property type="entry name" value="ABHYDROLASE"/>
</dbReference>
<dbReference type="EC" id="3.1.2.22" evidence="1"/>
<keyword evidence="3" id="KW-0809">Transit peptide</keyword>
<evidence type="ECO:0000256" key="11">
    <source>
        <dbReference type="ARBA" id="ARBA00047972"/>
    </source>
</evidence>
<evidence type="ECO:0000256" key="6">
    <source>
        <dbReference type="ARBA" id="ARBA00041520"/>
    </source>
</evidence>
<dbReference type="Proteomes" id="UP000284476">
    <property type="component" value="Unassembled WGS sequence"/>
</dbReference>
<evidence type="ECO:0000256" key="8">
    <source>
        <dbReference type="ARBA" id="ARBA00042704"/>
    </source>
</evidence>
<evidence type="ECO:0000313" key="14">
    <source>
        <dbReference type="Proteomes" id="UP000284476"/>
    </source>
</evidence>
<dbReference type="PANTHER" id="PTHR16138">
    <property type="entry name" value="MYCOPHENOLIC ACID ACYL-GLUCURONIDE ESTERASE, MITOCHONDRIAL"/>
    <property type="match status" value="1"/>
</dbReference>
<dbReference type="GO" id="GO:0008474">
    <property type="term" value="F:palmitoyl-(protein) hydrolase activity"/>
    <property type="evidence" value="ECO:0007669"/>
    <property type="project" value="UniProtKB-EC"/>
</dbReference>
<gene>
    <name evidence="13" type="ORF">D2T30_07605</name>
</gene>
<reference evidence="13 14" key="1">
    <citation type="submission" date="2019-01" db="EMBL/GenBank/DDBJ databases">
        <title>Sinorhodobacter populi sp. nov. isolated from the symptomatic bark tissue of Populus euramericana canker.</title>
        <authorList>
            <person name="Xu G."/>
        </authorList>
    </citation>
    <scope>NUCLEOTIDE SEQUENCE [LARGE SCALE GENOMIC DNA]</scope>
    <source>
        <strain evidence="13 14">SK2B-1</strain>
    </source>
</reference>
<sequence length="248" mass="26975">MTDFITTPEGRRIAVSRQEGQGPGIVFLHGLKSDMEGTKAVELAQWARARGQAFLRYDCSGHGKSDGRFEDGAIGDWFEDARAAIRACTTGPQVLVGSSMGGWLALLLARENPELVAGLVTIAAAPDFTEDGFWAGFSPIQRAALEAQGYVDLPSEYGEPYRISRRLIEKGRDRLVLRSPLRLRFPVRLLQGTADTSVPVATALRLFDHAEGDDIRLTLVKGADHRFSTPDNLAQIEAAVAEVLARIG</sequence>
<dbReference type="PANTHER" id="PTHR16138:SF7">
    <property type="entry name" value="PALMITOYL-PROTEIN THIOESTERASE ABHD10, MITOCHONDRIAL"/>
    <property type="match status" value="1"/>
</dbReference>
<dbReference type="GO" id="GO:0102390">
    <property type="term" value="F:mycophenolic acid acyl-glucuronide esterase activity"/>
    <property type="evidence" value="ECO:0007669"/>
    <property type="project" value="UniProtKB-EC"/>
</dbReference>
<dbReference type="InterPro" id="IPR029058">
    <property type="entry name" value="AB_hydrolase_fold"/>
</dbReference>
<evidence type="ECO:0000256" key="10">
    <source>
        <dbReference type="ARBA" id="ARBA00047409"/>
    </source>
</evidence>
<feature type="domain" description="AB hydrolase-1" evidence="12">
    <location>
        <begin position="25"/>
        <end position="234"/>
    </location>
</feature>
<dbReference type="SUPFAM" id="SSF53474">
    <property type="entry name" value="alpha/beta-Hydrolases"/>
    <property type="match status" value="1"/>
</dbReference>
<dbReference type="EC" id="3.1.1.93" evidence="4"/>